<name>A0A2S7XP02_9GAMM</name>
<feature type="domain" description="PD-(D/E)XK endonuclease-like" evidence="1">
    <location>
        <begin position="32"/>
        <end position="101"/>
    </location>
</feature>
<organism evidence="2 3">
    <name type="scientific">Chromatium okenii</name>
    <dbReference type="NCBI Taxonomy" id="61644"/>
    <lineage>
        <taxon>Bacteria</taxon>
        <taxon>Pseudomonadati</taxon>
        <taxon>Pseudomonadota</taxon>
        <taxon>Gammaproteobacteria</taxon>
        <taxon>Chromatiales</taxon>
        <taxon>Chromatiaceae</taxon>
        <taxon>Chromatium</taxon>
    </lineage>
</organism>
<dbReference type="InterPro" id="IPR011604">
    <property type="entry name" value="PDDEXK-like_dom_sf"/>
</dbReference>
<dbReference type="CDD" id="cd22352">
    <property type="entry name" value="RecB_C-like"/>
    <property type="match status" value="1"/>
</dbReference>
<dbReference type="Pfam" id="PF12705">
    <property type="entry name" value="PDDEXK_1"/>
    <property type="match status" value="1"/>
</dbReference>
<dbReference type="AlphaFoldDB" id="A0A2S7XP02"/>
<dbReference type="SUPFAM" id="SSF52980">
    <property type="entry name" value="Restriction endonuclease-like"/>
    <property type="match status" value="1"/>
</dbReference>
<evidence type="ECO:0000259" key="1">
    <source>
        <dbReference type="Pfam" id="PF12705"/>
    </source>
</evidence>
<gene>
    <name evidence="2" type="ORF">CXB77_14795</name>
</gene>
<sequence>MEFWIESHGVKTTTLDQLVQKHCQPNQPRPPLASNQLNGMLKGFIDLLLVHEGRYYVVDWKSNWLGKDDAAYTRMAMQLEMLHHRYDLQAVLYVLALHRLLKARLPNYDYDA</sequence>
<dbReference type="RefSeq" id="WP_105074488.1">
    <property type="nucleotide sequence ID" value="NZ_PPGH01000037.1"/>
</dbReference>
<dbReference type="EMBL" id="PPGH01000037">
    <property type="protein sequence ID" value="PQJ95460.1"/>
    <property type="molecule type" value="Genomic_DNA"/>
</dbReference>
<evidence type="ECO:0000313" key="2">
    <source>
        <dbReference type="EMBL" id="PQJ95460.1"/>
    </source>
</evidence>
<keyword evidence="3" id="KW-1185">Reference proteome</keyword>
<evidence type="ECO:0000313" key="3">
    <source>
        <dbReference type="Proteomes" id="UP000239936"/>
    </source>
</evidence>
<proteinExistence type="predicted"/>
<dbReference type="InterPro" id="IPR038726">
    <property type="entry name" value="PDDEXK_AddAB-type"/>
</dbReference>
<dbReference type="Proteomes" id="UP000239936">
    <property type="component" value="Unassembled WGS sequence"/>
</dbReference>
<comment type="caution">
    <text evidence="2">The sequence shown here is derived from an EMBL/GenBank/DDBJ whole genome shotgun (WGS) entry which is preliminary data.</text>
</comment>
<dbReference type="InterPro" id="IPR011335">
    <property type="entry name" value="Restrct_endonuc-II-like"/>
</dbReference>
<protein>
    <recommendedName>
        <fullName evidence="1">PD-(D/E)XK endonuclease-like domain-containing protein</fullName>
    </recommendedName>
</protein>
<dbReference type="Gene3D" id="3.90.320.10">
    <property type="match status" value="1"/>
</dbReference>
<reference evidence="2 3" key="1">
    <citation type="submission" date="2018-01" db="EMBL/GenBank/DDBJ databases">
        <title>The complete genome sequence of Chromatium okenii LaCa, a purple sulfur bacterium with a turbulent life.</title>
        <authorList>
            <person name="Luedin S.M."/>
            <person name="Liechti N."/>
            <person name="Storelli N."/>
            <person name="Danza F."/>
            <person name="Wittwer M."/>
            <person name="Pothier J.F."/>
            <person name="Tonolla M.A."/>
        </authorList>
    </citation>
    <scope>NUCLEOTIDE SEQUENCE [LARGE SCALE GENOMIC DNA]</scope>
    <source>
        <strain evidence="2 3">LaCa</strain>
    </source>
</reference>
<accession>A0A2S7XP02</accession>